<dbReference type="AlphaFoldDB" id="A0A3M9MPK2"/>
<reference evidence="1 2" key="1">
    <citation type="submission" date="2018-11" db="EMBL/GenBank/DDBJ databases">
        <title>Rufibacter latericius sp. nov., isolated from water in Baiyang Lake.</title>
        <authorList>
            <person name="Yang Y."/>
        </authorList>
    </citation>
    <scope>NUCLEOTIDE SEQUENCE [LARGE SCALE GENOMIC DNA]</scope>
    <source>
        <strain evidence="1 2">R-22-1c-1</strain>
    </source>
</reference>
<proteinExistence type="predicted"/>
<keyword evidence="2" id="KW-1185">Reference proteome</keyword>
<sequence>MSRFAQLRSYFERKYYSGYIRWILQNEDGTHVSCDQCGNIANGIVKVQKSLGSFYFPICKKHLRELYPGKAEYVPCIITVEPKRPLTQRQKQELAKQAALAKLTPEEKSLLGLAA</sequence>
<dbReference type="Proteomes" id="UP000272117">
    <property type="component" value="Unassembled WGS sequence"/>
</dbReference>
<gene>
    <name evidence="1" type="ORF">EFB08_11460</name>
</gene>
<name>A0A3M9MPK2_9BACT</name>
<dbReference type="RefSeq" id="WP_123127111.1">
    <property type="nucleotide sequence ID" value="NZ_RJJD01000006.1"/>
</dbReference>
<evidence type="ECO:0000313" key="1">
    <source>
        <dbReference type="EMBL" id="RNI26628.1"/>
    </source>
</evidence>
<comment type="caution">
    <text evidence="1">The sequence shown here is derived from an EMBL/GenBank/DDBJ whole genome shotgun (WGS) entry which is preliminary data.</text>
</comment>
<protein>
    <submittedName>
        <fullName evidence="1">Uncharacterized protein</fullName>
    </submittedName>
</protein>
<dbReference type="EMBL" id="RJJD01000006">
    <property type="protein sequence ID" value="RNI26628.1"/>
    <property type="molecule type" value="Genomic_DNA"/>
</dbReference>
<evidence type="ECO:0000313" key="2">
    <source>
        <dbReference type="Proteomes" id="UP000272117"/>
    </source>
</evidence>
<organism evidence="1 2">
    <name type="scientific">Rufibacter latericius</name>
    <dbReference type="NCBI Taxonomy" id="2487040"/>
    <lineage>
        <taxon>Bacteria</taxon>
        <taxon>Pseudomonadati</taxon>
        <taxon>Bacteroidota</taxon>
        <taxon>Cytophagia</taxon>
        <taxon>Cytophagales</taxon>
        <taxon>Hymenobacteraceae</taxon>
        <taxon>Rufibacter</taxon>
    </lineage>
</organism>
<accession>A0A3M9MPK2</accession>